<dbReference type="AlphaFoldDB" id="A0A8J8NGU1"/>
<keyword evidence="2" id="KW-1185">Reference proteome</keyword>
<comment type="caution">
    <text evidence="1">The sequence shown here is derived from an EMBL/GenBank/DDBJ whole genome shotgun (WGS) entry which is preliminary data.</text>
</comment>
<evidence type="ECO:0000313" key="2">
    <source>
        <dbReference type="Proteomes" id="UP000785679"/>
    </source>
</evidence>
<proteinExistence type="predicted"/>
<dbReference type="Proteomes" id="UP000785679">
    <property type="component" value="Unassembled WGS sequence"/>
</dbReference>
<accession>A0A8J8NGU1</accession>
<protein>
    <submittedName>
        <fullName evidence="1">Uncharacterized protein</fullName>
    </submittedName>
</protein>
<sequence length="129" mass="14643">MSRAFELFRDGILRSLRVVTYQTHLISIHVSTQPIAIPVNECSYVLYPEAQLHGQQGEAGFGSPQLFKEVPHEESPHYQVNENNIKDEEGKDCLVRSELIAEGCLNVLLQHVPQCLSVEKHFLLFEPLC</sequence>
<evidence type="ECO:0000313" key="1">
    <source>
        <dbReference type="EMBL" id="TNV74881.1"/>
    </source>
</evidence>
<name>A0A8J8NGU1_HALGN</name>
<dbReference type="EMBL" id="RRYP01016576">
    <property type="protein sequence ID" value="TNV74881.1"/>
    <property type="molecule type" value="Genomic_DNA"/>
</dbReference>
<organism evidence="1 2">
    <name type="scientific">Halteria grandinella</name>
    <dbReference type="NCBI Taxonomy" id="5974"/>
    <lineage>
        <taxon>Eukaryota</taxon>
        <taxon>Sar</taxon>
        <taxon>Alveolata</taxon>
        <taxon>Ciliophora</taxon>
        <taxon>Intramacronucleata</taxon>
        <taxon>Spirotrichea</taxon>
        <taxon>Stichotrichia</taxon>
        <taxon>Sporadotrichida</taxon>
        <taxon>Halteriidae</taxon>
        <taxon>Halteria</taxon>
    </lineage>
</organism>
<reference evidence="1" key="1">
    <citation type="submission" date="2019-06" db="EMBL/GenBank/DDBJ databases">
        <authorList>
            <person name="Zheng W."/>
        </authorList>
    </citation>
    <scope>NUCLEOTIDE SEQUENCE</scope>
    <source>
        <strain evidence="1">QDHG01</strain>
    </source>
</reference>
<gene>
    <name evidence="1" type="ORF">FGO68_gene965</name>
</gene>